<sequence>MKLLLRYGDSNDTWGLRANTHGFYPFRADVNNRGANWGMYPSSFWNVDADLLVYLTSLGRGGRDFDTEIGRTTGLVLKLSSACQGLVSHWSSLSFAYESVRSGGPSLINFETCPKTVTIHVGFKSAFLHHISFPSVVAAGRSEGQHVQSRCKAWRTLLGVVIVTASDTTIMAAVSHPLALSSVPQPVL</sequence>
<organism evidence="1 2">
    <name type="scientific">Armillaria gallica</name>
    <name type="common">Bulbous honey fungus</name>
    <name type="synonym">Armillaria bulbosa</name>
    <dbReference type="NCBI Taxonomy" id="47427"/>
    <lineage>
        <taxon>Eukaryota</taxon>
        <taxon>Fungi</taxon>
        <taxon>Dikarya</taxon>
        <taxon>Basidiomycota</taxon>
        <taxon>Agaricomycotina</taxon>
        <taxon>Agaricomycetes</taxon>
        <taxon>Agaricomycetidae</taxon>
        <taxon>Agaricales</taxon>
        <taxon>Marasmiineae</taxon>
        <taxon>Physalacriaceae</taxon>
        <taxon>Armillaria</taxon>
    </lineage>
</organism>
<reference evidence="2" key="1">
    <citation type="journal article" date="2017" name="Nat. Ecol. Evol.">
        <title>Genome expansion and lineage-specific genetic innovations in the forest pathogenic fungi Armillaria.</title>
        <authorList>
            <person name="Sipos G."/>
            <person name="Prasanna A.N."/>
            <person name="Walter M.C."/>
            <person name="O'Connor E."/>
            <person name="Balint B."/>
            <person name="Krizsan K."/>
            <person name="Kiss B."/>
            <person name="Hess J."/>
            <person name="Varga T."/>
            <person name="Slot J."/>
            <person name="Riley R."/>
            <person name="Boka B."/>
            <person name="Rigling D."/>
            <person name="Barry K."/>
            <person name="Lee J."/>
            <person name="Mihaltcheva S."/>
            <person name="LaButti K."/>
            <person name="Lipzen A."/>
            <person name="Waldron R."/>
            <person name="Moloney N.M."/>
            <person name="Sperisen C."/>
            <person name="Kredics L."/>
            <person name="Vagvoelgyi C."/>
            <person name="Patrignani A."/>
            <person name="Fitzpatrick D."/>
            <person name="Nagy I."/>
            <person name="Doyle S."/>
            <person name="Anderson J.B."/>
            <person name="Grigoriev I.V."/>
            <person name="Gueldener U."/>
            <person name="Muensterkoetter M."/>
            <person name="Nagy L.G."/>
        </authorList>
    </citation>
    <scope>NUCLEOTIDE SEQUENCE [LARGE SCALE GENOMIC DNA]</scope>
    <source>
        <strain evidence="2">Ar21-2</strain>
    </source>
</reference>
<dbReference type="Proteomes" id="UP000217790">
    <property type="component" value="Unassembled WGS sequence"/>
</dbReference>
<proteinExistence type="predicted"/>
<name>A0A2H3CQK6_ARMGA</name>
<dbReference type="InParanoid" id="A0A2H3CQK6"/>
<accession>A0A2H3CQK6</accession>
<keyword evidence="2" id="KW-1185">Reference proteome</keyword>
<dbReference type="AlphaFoldDB" id="A0A2H3CQK6"/>
<evidence type="ECO:0000313" key="1">
    <source>
        <dbReference type="EMBL" id="PBK81502.1"/>
    </source>
</evidence>
<dbReference type="EMBL" id="KZ293729">
    <property type="protein sequence ID" value="PBK81502.1"/>
    <property type="molecule type" value="Genomic_DNA"/>
</dbReference>
<protein>
    <submittedName>
        <fullName evidence="1">Uncharacterized protein</fullName>
    </submittedName>
</protein>
<evidence type="ECO:0000313" key="2">
    <source>
        <dbReference type="Proteomes" id="UP000217790"/>
    </source>
</evidence>
<gene>
    <name evidence="1" type="ORF">ARMGADRAFT_1091252</name>
</gene>